<evidence type="ECO:0000313" key="5">
    <source>
        <dbReference type="EMBL" id="GMU06720.1"/>
    </source>
</evidence>
<feature type="domain" description="Zinc finger CHC2-type" evidence="4">
    <location>
        <begin position="20"/>
        <end position="65"/>
    </location>
</feature>
<keyword evidence="1" id="KW-0479">Metal-binding</keyword>
<dbReference type="SUPFAM" id="SSF57783">
    <property type="entry name" value="Zinc beta-ribbon"/>
    <property type="match status" value="1"/>
</dbReference>
<evidence type="ECO:0000313" key="6">
    <source>
        <dbReference type="Proteomes" id="UP001342631"/>
    </source>
</evidence>
<sequence>MDLPGLISRHVALTPSGREFRGRCPFLEERTPSFCVHGCRARGDAVDFLRRMLGLSFAEAVRELAREVGLPVSESEASAADSGPRLRDVTRLAQEHFQTLLWSK</sequence>
<keyword evidence="6" id="KW-1185">Reference proteome</keyword>
<dbReference type="PANTHER" id="PTHR30313:SF2">
    <property type="entry name" value="DNA PRIMASE"/>
    <property type="match status" value="1"/>
</dbReference>
<evidence type="ECO:0000256" key="2">
    <source>
        <dbReference type="ARBA" id="ARBA00022771"/>
    </source>
</evidence>
<protein>
    <recommendedName>
        <fullName evidence="4">Zinc finger CHC2-type domain-containing protein</fullName>
    </recommendedName>
</protein>
<evidence type="ECO:0000256" key="1">
    <source>
        <dbReference type="ARBA" id="ARBA00022723"/>
    </source>
</evidence>
<dbReference type="SMART" id="SM00400">
    <property type="entry name" value="ZnF_CHCC"/>
    <property type="match status" value="1"/>
</dbReference>
<gene>
    <name evidence="5" type="ORF">ASNO1_29730</name>
</gene>
<dbReference type="EMBL" id="BTTX01000003">
    <property type="protein sequence ID" value="GMU06720.1"/>
    <property type="molecule type" value="Genomic_DNA"/>
</dbReference>
<dbReference type="InterPro" id="IPR002694">
    <property type="entry name" value="Znf_CHC2"/>
</dbReference>
<dbReference type="InterPro" id="IPR050219">
    <property type="entry name" value="DnaG_primase"/>
</dbReference>
<proteinExistence type="predicted"/>
<evidence type="ECO:0000259" key="4">
    <source>
        <dbReference type="SMART" id="SM00400"/>
    </source>
</evidence>
<dbReference type="InterPro" id="IPR036977">
    <property type="entry name" value="DNA_primase_Znf_CHC2"/>
</dbReference>
<keyword evidence="3" id="KW-0862">Zinc</keyword>
<dbReference type="RefSeq" id="WP_338277569.1">
    <property type="nucleotide sequence ID" value="NZ_BTTX01000003.1"/>
</dbReference>
<dbReference type="PANTHER" id="PTHR30313">
    <property type="entry name" value="DNA PRIMASE"/>
    <property type="match status" value="1"/>
</dbReference>
<dbReference type="Pfam" id="PF01807">
    <property type="entry name" value="Zn_ribbon_DnaG"/>
    <property type="match status" value="1"/>
</dbReference>
<keyword evidence="2" id="KW-0863">Zinc-finger</keyword>
<evidence type="ECO:0000256" key="3">
    <source>
        <dbReference type="ARBA" id="ARBA00022833"/>
    </source>
</evidence>
<name>A0ABQ6QRU6_9BACT</name>
<dbReference type="Proteomes" id="UP001342631">
    <property type="component" value="Unassembled WGS sequence"/>
</dbReference>
<accession>A0ABQ6QRU6</accession>
<dbReference type="Gene3D" id="3.90.580.10">
    <property type="entry name" value="Zinc finger, CHC2-type domain"/>
    <property type="match status" value="1"/>
</dbReference>
<organism evidence="5 6">
    <name type="scientific">Corallococcus caeni</name>
    <dbReference type="NCBI Taxonomy" id="3082388"/>
    <lineage>
        <taxon>Bacteria</taxon>
        <taxon>Pseudomonadati</taxon>
        <taxon>Myxococcota</taxon>
        <taxon>Myxococcia</taxon>
        <taxon>Myxococcales</taxon>
        <taxon>Cystobacterineae</taxon>
        <taxon>Myxococcaceae</taxon>
        <taxon>Corallococcus</taxon>
    </lineage>
</organism>
<comment type="caution">
    <text evidence="5">The sequence shown here is derived from an EMBL/GenBank/DDBJ whole genome shotgun (WGS) entry which is preliminary data.</text>
</comment>
<reference evidence="5 6" key="1">
    <citation type="journal article" date="2024" name="Arch. Microbiol.">
        <title>Corallococcus caeni sp. nov., a novel myxobacterium isolated from activated sludge.</title>
        <authorList>
            <person name="Tomita S."/>
            <person name="Nakai R."/>
            <person name="Kuroda K."/>
            <person name="Kurashita H."/>
            <person name="Hatamoto M."/>
            <person name="Yamaguchi T."/>
            <person name="Narihiro T."/>
        </authorList>
    </citation>
    <scope>NUCLEOTIDE SEQUENCE [LARGE SCALE GENOMIC DNA]</scope>
    <source>
        <strain evidence="5 6">NO1</strain>
    </source>
</reference>